<evidence type="ECO:0000313" key="3">
    <source>
        <dbReference type="Proteomes" id="UP000008141"/>
    </source>
</evidence>
<dbReference type="Proteomes" id="UP000008141">
    <property type="component" value="Unassembled WGS sequence"/>
</dbReference>
<reference evidence="2 3" key="1">
    <citation type="journal article" date="2010" name="Plant Cell">
        <title>The Chlorella variabilis NC64A genome reveals adaptation to photosymbiosis, coevolution with viruses, and cryptic sex.</title>
        <authorList>
            <person name="Blanc G."/>
            <person name="Duncan G."/>
            <person name="Agarkova I."/>
            <person name="Borodovsky M."/>
            <person name="Gurnon J."/>
            <person name="Kuo A."/>
            <person name="Lindquist E."/>
            <person name="Lucas S."/>
            <person name="Pangilinan J."/>
            <person name="Polle J."/>
            <person name="Salamov A."/>
            <person name="Terry A."/>
            <person name="Yamada T."/>
            <person name="Dunigan D.D."/>
            <person name="Grigoriev I.V."/>
            <person name="Claverie J.M."/>
            <person name="Van Etten J.L."/>
        </authorList>
    </citation>
    <scope>NUCLEOTIDE SEQUENCE [LARGE SCALE GENOMIC DNA]</scope>
    <source>
        <strain evidence="2 3">NC64A</strain>
    </source>
</reference>
<dbReference type="RefSeq" id="XP_005843750.1">
    <property type="nucleotide sequence ID" value="XM_005843688.1"/>
</dbReference>
<proteinExistence type="predicted"/>
<dbReference type="InterPro" id="IPR008972">
    <property type="entry name" value="Cupredoxin"/>
</dbReference>
<protein>
    <recommendedName>
        <fullName evidence="4">Plastocyanin-like domain-containing protein</fullName>
    </recommendedName>
</protein>
<dbReference type="SUPFAM" id="SSF49503">
    <property type="entry name" value="Cupredoxins"/>
    <property type="match status" value="1"/>
</dbReference>
<dbReference type="OrthoDB" id="423010at2759"/>
<gene>
    <name evidence="2" type="ORF">CHLNCDRAFT_139835</name>
</gene>
<evidence type="ECO:0008006" key="4">
    <source>
        <dbReference type="Google" id="ProtNLM"/>
    </source>
</evidence>
<feature type="signal peptide" evidence="1">
    <location>
        <begin position="1"/>
        <end position="25"/>
    </location>
</feature>
<dbReference type="InParanoid" id="E1ZR13"/>
<dbReference type="KEGG" id="cvr:CHLNCDRAFT_139835"/>
<sequence length="198" mass="21071">MRRRTAAAACEALVCCLACLGAAAAAEAPALVLPYGADLEALPRASTVQGGSDWPTNISITLVDAEAQIEGPPGSSPSLRATVKLWRNEGTGDINSCGPTVRVHPGDVFQVALRNELRPSVGGEEELEGEDTLNELRLPQTTNLHLHGVYSDPGPSEEEAEHGVPYNGGDNVFVRLDPGEQQTYTYSVPPNHMPGLYW</sequence>
<keyword evidence="3" id="KW-1185">Reference proteome</keyword>
<name>E1ZR13_CHLVA</name>
<organism evidence="3">
    <name type="scientific">Chlorella variabilis</name>
    <name type="common">Green alga</name>
    <dbReference type="NCBI Taxonomy" id="554065"/>
    <lineage>
        <taxon>Eukaryota</taxon>
        <taxon>Viridiplantae</taxon>
        <taxon>Chlorophyta</taxon>
        <taxon>core chlorophytes</taxon>
        <taxon>Trebouxiophyceae</taxon>
        <taxon>Chlorellales</taxon>
        <taxon>Chlorellaceae</taxon>
        <taxon>Chlorella clade</taxon>
        <taxon>Chlorella</taxon>
    </lineage>
</organism>
<feature type="chain" id="PRO_5003156568" description="Plastocyanin-like domain-containing protein" evidence="1">
    <location>
        <begin position="26"/>
        <end position="198"/>
    </location>
</feature>
<dbReference type="AlphaFoldDB" id="E1ZR13"/>
<accession>E1ZR13</accession>
<dbReference type="EMBL" id="GL433861">
    <property type="protein sequence ID" value="EFN51648.1"/>
    <property type="molecule type" value="Genomic_DNA"/>
</dbReference>
<evidence type="ECO:0000256" key="1">
    <source>
        <dbReference type="SAM" id="SignalP"/>
    </source>
</evidence>
<evidence type="ECO:0000313" key="2">
    <source>
        <dbReference type="EMBL" id="EFN51648.1"/>
    </source>
</evidence>
<dbReference type="GeneID" id="17351173"/>
<keyword evidence="1" id="KW-0732">Signal</keyword>
<dbReference type="Gene3D" id="2.60.40.420">
    <property type="entry name" value="Cupredoxins - blue copper proteins"/>
    <property type="match status" value="1"/>
</dbReference>